<feature type="domain" description="Aspartate/glutamate/uridylate kinase" evidence="10">
    <location>
        <begin position="6"/>
        <end position="296"/>
    </location>
</feature>
<evidence type="ECO:0000256" key="2">
    <source>
        <dbReference type="ARBA" id="ARBA00011066"/>
    </source>
</evidence>
<dbReference type="CDD" id="cd04235">
    <property type="entry name" value="AAK_CK"/>
    <property type="match status" value="1"/>
</dbReference>
<dbReference type="NCBIfam" id="NF009007">
    <property type="entry name" value="PRK12352.1"/>
    <property type="match status" value="1"/>
</dbReference>
<dbReference type="GO" id="GO:0005829">
    <property type="term" value="C:cytosol"/>
    <property type="evidence" value="ECO:0007669"/>
    <property type="project" value="TreeGrafter"/>
</dbReference>
<dbReference type="Pfam" id="PF00696">
    <property type="entry name" value="AA_kinase"/>
    <property type="match status" value="1"/>
</dbReference>
<comment type="similarity">
    <text evidence="2 9">Belongs to the carbamate kinase family.</text>
</comment>
<evidence type="ECO:0000256" key="8">
    <source>
        <dbReference type="NCBIfam" id="TIGR00746"/>
    </source>
</evidence>
<dbReference type="InterPro" id="IPR036393">
    <property type="entry name" value="AceGlu_kinase-like_sf"/>
</dbReference>
<comment type="catalytic activity">
    <reaction evidence="7">
        <text>hydrogencarbonate + NH4(+) + ATP = carbamoyl phosphate + ADP + H2O + H(+)</text>
        <dbReference type="Rhea" id="RHEA:10152"/>
        <dbReference type="ChEBI" id="CHEBI:15377"/>
        <dbReference type="ChEBI" id="CHEBI:15378"/>
        <dbReference type="ChEBI" id="CHEBI:17544"/>
        <dbReference type="ChEBI" id="CHEBI:28938"/>
        <dbReference type="ChEBI" id="CHEBI:30616"/>
        <dbReference type="ChEBI" id="CHEBI:58228"/>
        <dbReference type="ChEBI" id="CHEBI:456216"/>
        <dbReference type="EC" id="2.7.2.2"/>
    </reaction>
</comment>
<evidence type="ECO:0000256" key="7">
    <source>
        <dbReference type="ARBA" id="ARBA00048467"/>
    </source>
</evidence>
<dbReference type="SUPFAM" id="SSF53633">
    <property type="entry name" value="Carbamate kinase-like"/>
    <property type="match status" value="1"/>
</dbReference>
<comment type="caution">
    <text evidence="11">The sequence shown here is derived from an EMBL/GenBank/DDBJ whole genome shotgun (WGS) entry which is preliminary data.</text>
</comment>
<dbReference type="GO" id="GO:0019546">
    <property type="term" value="P:L-arginine deiminase pathway"/>
    <property type="evidence" value="ECO:0007669"/>
    <property type="project" value="TreeGrafter"/>
</dbReference>
<dbReference type="AlphaFoldDB" id="A0A154BPH0"/>
<evidence type="ECO:0000313" key="12">
    <source>
        <dbReference type="Proteomes" id="UP000076268"/>
    </source>
</evidence>
<dbReference type="Gene3D" id="3.40.1160.10">
    <property type="entry name" value="Acetylglutamate kinase-like"/>
    <property type="match status" value="1"/>
</dbReference>
<organism evidence="11 12">
    <name type="scientific">Anaerosporomusa subterranea</name>
    <dbReference type="NCBI Taxonomy" id="1794912"/>
    <lineage>
        <taxon>Bacteria</taxon>
        <taxon>Bacillati</taxon>
        <taxon>Bacillota</taxon>
        <taxon>Negativicutes</taxon>
        <taxon>Acetonemataceae</taxon>
        <taxon>Anaerosporomusa</taxon>
    </lineage>
</organism>
<dbReference type="PIRSF" id="PIRSF000723">
    <property type="entry name" value="Carbamate_kin"/>
    <property type="match status" value="1"/>
</dbReference>
<dbReference type="STRING" id="1794912.AXX12_11420"/>
<keyword evidence="5 9" id="KW-0808">Transferase</keyword>
<protein>
    <recommendedName>
        <fullName evidence="3 8">Carbamate kinase</fullName>
    </recommendedName>
</protein>
<dbReference type="GO" id="GO:0008804">
    <property type="term" value="F:carbamate kinase activity"/>
    <property type="evidence" value="ECO:0007669"/>
    <property type="project" value="UniProtKB-UniRule"/>
</dbReference>
<reference evidence="11 12" key="1">
    <citation type="submission" date="2016-02" db="EMBL/GenBank/DDBJ databases">
        <title>Anaerosporomusa subterraneum gen. nov., sp. nov., a spore-forming obligate anaerobe isolated from saprolite.</title>
        <authorList>
            <person name="Choi J.K."/>
            <person name="Shah M."/>
            <person name="Yee N."/>
        </authorList>
    </citation>
    <scope>NUCLEOTIDE SEQUENCE [LARGE SCALE GENOMIC DNA]</scope>
    <source>
        <strain evidence="11 12">RU4</strain>
    </source>
</reference>
<proteinExistence type="inferred from homology"/>
<dbReference type="RefSeq" id="WP_066243611.1">
    <property type="nucleotide sequence ID" value="NZ_LSGP01000020.1"/>
</dbReference>
<evidence type="ECO:0000256" key="5">
    <source>
        <dbReference type="ARBA" id="ARBA00022679"/>
    </source>
</evidence>
<accession>A0A154BPH0</accession>
<evidence type="ECO:0000256" key="3">
    <source>
        <dbReference type="ARBA" id="ARBA00013070"/>
    </source>
</evidence>
<keyword evidence="4" id="KW-0056">Arginine metabolism</keyword>
<gene>
    <name evidence="11" type="ORF">AXX12_11420</name>
</gene>
<evidence type="ECO:0000313" key="11">
    <source>
        <dbReference type="EMBL" id="KYZ75801.1"/>
    </source>
</evidence>
<dbReference type="Proteomes" id="UP000076268">
    <property type="component" value="Unassembled WGS sequence"/>
</dbReference>
<keyword evidence="12" id="KW-1185">Reference proteome</keyword>
<keyword evidence="6 9" id="KW-0418">Kinase</keyword>
<dbReference type="PANTHER" id="PTHR30409">
    <property type="entry name" value="CARBAMATE KINASE"/>
    <property type="match status" value="1"/>
</dbReference>
<dbReference type="PANTHER" id="PTHR30409:SF1">
    <property type="entry name" value="CARBAMATE KINASE-RELATED"/>
    <property type="match status" value="1"/>
</dbReference>
<evidence type="ECO:0000256" key="6">
    <source>
        <dbReference type="ARBA" id="ARBA00022777"/>
    </source>
</evidence>
<dbReference type="PRINTS" id="PR01469">
    <property type="entry name" value="CARBMTKINASE"/>
</dbReference>
<dbReference type="EMBL" id="LSGP01000020">
    <property type="protein sequence ID" value="KYZ75801.1"/>
    <property type="molecule type" value="Genomic_DNA"/>
</dbReference>
<dbReference type="FunFam" id="3.40.1160.10:FF:000007">
    <property type="entry name" value="Carbamate kinase"/>
    <property type="match status" value="1"/>
</dbReference>
<dbReference type="InterPro" id="IPR003964">
    <property type="entry name" value="Carb_kinase"/>
</dbReference>
<sequence>MPEQTLIVVAIGGNAITKENQKGTLDEMVKNIEIGLSGVVNLIASGNNVVLTHGNGPQVGNILLQVEAAKETIPPMPLDVCGAESQGQLGYLIQRSCLNGLKQRGVKRDVVTVLTHVMVDPRDSAFLHPTKPIGPFLTKEAAEIATAKKGFIFAEDSGRGYRRIVPSPKPISIIEKSAIEELAKAGKVVIACGGGGIPVIEGPTGDLEGVEAVIDKDFASAVLAEEIHADILVLVTGVDKVAINFGKPDVRYLDKMTVAEAQLYYDQGHFPPGSMGPKIAAAVAFVRSSGNTALITSLEQIQHGLEGGTVITP</sequence>
<evidence type="ECO:0000259" key="10">
    <source>
        <dbReference type="Pfam" id="PF00696"/>
    </source>
</evidence>
<dbReference type="UniPathway" id="UPA00996">
    <property type="reaction ID" value="UER00366"/>
</dbReference>
<dbReference type="NCBIfam" id="TIGR00746">
    <property type="entry name" value="arcC"/>
    <property type="match status" value="1"/>
</dbReference>
<evidence type="ECO:0000256" key="9">
    <source>
        <dbReference type="PIRNR" id="PIRNR000723"/>
    </source>
</evidence>
<evidence type="ECO:0000256" key="4">
    <source>
        <dbReference type="ARBA" id="ARBA00022503"/>
    </source>
</evidence>
<dbReference type="OrthoDB" id="9766717at2"/>
<name>A0A154BPH0_ANASB</name>
<dbReference type="InterPro" id="IPR001048">
    <property type="entry name" value="Asp/Glu/Uridylate_kinase"/>
</dbReference>
<comment type="pathway">
    <text evidence="1">Metabolic intermediate metabolism; carbamoyl phosphate degradation; CO(2) and NH(3) from carbamoyl phosphate: step 1/1.</text>
</comment>
<evidence type="ECO:0000256" key="1">
    <source>
        <dbReference type="ARBA" id="ARBA00005118"/>
    </source>
</evidence>